<dbReference type="SUPFAM" id="SSF53335">
    <property type="entry name" value="S-adenosyl-L-methionine-dependent methyltransferases"/>
    <property type="match status" value="1"/>
</dbReference>
<dbReference type="InterPro" id="IPR052190">
    <property type="entry name" value="Euk-Arch_PrmC-MTase"/>
</dbReference>
<comment type="similarity">
    <text evidence="1">Belongs to the eukaryotic/archaeal PrmC-related family.</text>
</comment>
<dbReference type="InterPro" id="IPR002052">
    <property type="entry name" value="DNA_methylase_N6_adenine_CS"/>
</dbReference>
<evidence type="ECO:0000256" key="4">
    <source>
        <dbReference type="ARBA" id="ARBA00022691"/>
    </source>
</evidence>
<reference evidence="6 7" key="1">
    <citation type="submission" date="2018-07" db="EMBL/GenBank/DDBJ databases">
        <title>The complete nuclear genome of the prasinophyte Chloropicon primus (CCMP1205).</title>
        <authorList>
            <person name="Pombert J.-F."/>
            <person name="Otis C."/>
            <person name="Turmel M."/>
            <person name="Lemieux C."/>
        </authorList>
    </citation>
    <scope>NUCLEOTIDE SEQUENCE [LARGE SCALE GENOMIC DNA]</scope>
    <source>
        <strain evidence="6 7">CCMP1205</strain>
    </source>
</reference>
<gene>
    <name evidence="6" type="ORF">A3770_06p43650</name>
</gene>
<protein>
    <submittedName>
        <fullName evidence="6">S-adenosyl-L-methionine-dependent methyltransferase</fullName>
    </submittedName>
</protein>
<dbReference type="CDD" id="cd02440">
    <property type="entry name" value="AdoMet_MTases"/>
    <property type="match status" value="1"/>
</dbReference>
<dbReference type="PANTHER" id="PTHR45875">
    <property type="entry name" value="METHYLTRANSFERASE N6AMT1"/>
    <property type="match status" value="1"/>
</dbReference>
<dbReference type="EMBL" id="CP031039">
    <property type="protein sequence ID" value="QDZ21847.1"/>
    <property type="molecule type" value="Genomic_DNA"/>
</dbReference>
<dbReference type="GO" id="GO:0032259">
    <property type="term" value="P:methylation"/>
    <property type="evidence" value="ECO:0007669"/>
    <property type="project" value="UniProtKB-KW"/>
</dbReference>
<keyword evidence="7" id="KW-1185">Reference proteome</keyword>
<proteinExistence type="inferred from homology"/>
<dbReference type="GO" id="GO:0008757">
    <property type="term" value="F:S-adenosylmethionine-dependent methyltransferase activity"/>
    <property type="evidence" value="ECO:0007669"/>
    <property type="project" value="TreeGrafter"/>
</dbReference>
<dbReference type="GO" id="GO:0035657">
    <property type="term" value="C:eRF1 methyltransferase complex"/>
    <property type="evidence" value="ECO:0007669"/>
    <property type="project" value="TreeGrafter"/>
</dbReference>
<dbReference type="GO" id="GO:0008276">
    <property type="term" value="F:protein methyltransferase activity"/>
    <property type="evidence" value="ECO:0007669"/>
    <property type="project" value="TreeGrafter"/>
</dbReference>
<feature type="domain" description="Methyltransferase small" evidence="5">
    <location>
        <begin position="57"/>
        <end position="147"/>
    </location>
</feature>
<dbReference type="InterPro" id="IPR029063">
    <property type="entry name" value="SAM-dependent_MTases_sf"/>
</dbReference>
<organism evidence="6 7">
    <name type="scientific">Chloropicon primus</name>
    <dbReference type="NCBI Taxonomy" id="1764295"/>
    <lineage>
        <taxon>Eukaryota</taxon>
        <taxon>Viridiplantae</taxon>
        <taxon>Chlorophyta</taxon>
        <taxon>Chloropicophyceae</taxon>
        <taxon>Chloropicales</taxon>
        <taxon>Chloropicaceae</taxon>
        <taxon>Chloropicon</taxon>
    </lineage>
</organism>
<accession>A0A5B8MN72</accession>
<keyword evidence="4" id="KW-0949">S-adenosyl-L-methionine</keyword>
<keyword evidence="3 6" id="KW-0808">Transferase</keyword>
<dbReference type="PANTHER" id="PTHR45875:SF1">
    <property type="entry name" value="METHYLTRANSFERASE N6AMT1"/>
    <property type="match status" value="1"/>
</dbReference>
<dbReference type="Proteomes" id="UP000316726">
    <property type="component" value="Chromosome 6"/>
</dbReference>
<dbReference type="PROSITE" id="PS00092">
    <property type="entry name" value="N6_MTASE"/>
    <property type="match status" value="1"/>
</dbReference>
<dbReference type="GO" id="GO:0003676">
    <property type="term" value="F:nucleic acid binding"/>
    <property type="evidence" value="ECO:0007669"/>
    <property type="project" value="InterPro"/>
</dbReference>
<evidence type="ECO:0000313" key="6">
    <source>
        <dbReference type="EMBL" id="QDZ21847.1"/>
    </source>
</evidence>
<keyword evidence="2 6" id="KW-0489">Methyltransferase</keyword>
<dbReference type="STRING" id="1764295.A0A5B8MN72"/>
<dbReference type="Pfam" id="PF05175">
    <property type="entry name" value="MTS"/>
    <property type="match status" value="1"/>
</dbReference>
<evidence type="ECO:0000256" key="1">
    <source>
        <dbReference type="ARBA" id="ARBA00006149"/>
    </source>
</evidence>
<evidence type="ECO:0000256" key="3">
    <source>
        <dbReference type="ARBA" id="ARBA00022679"/>
    </source>
</evidence>
<sequence length="280" mass="29997">MASMRLTSYPDGVYPPSDDTFLLVDALEQDVVASKRNEGGPRTEGKKSKLVAEAAPLDASEVGSVVEIGSGSGFVITSAAVLLPTAYAVGTDLSSRACLASRETLRSHPPSCSSRSDVVATESLRGFRPGAAFDVVLVNPPYVPTSSEELAESLRVLRGRREASEAETEGAAFTLTWAGGVEGVEMTKEMLRAGLGLLNARGGRLYLIVVQENRPEEMAKHATRVWRELWGRPEGDDPAPGLSWSIAIQTRANNELLSVLRFIAGGDHRHSLPSLELEQP</sequence>
<evidence type="ECO:0000313" key="7">
    <source>
        <dbReference type="Proteomes" id="UP000316726"/>
    </source>
</evidence>
<name>A0A5B8MN72_9CHLO</name>
<dbReference type="AlphaFoldDB" id="A0A5B8MN72"/>
<dbReference type="Gene3D" id="3.40.50.150">
    <property type="entry name" value="Vaccinia Virus protein VP39"/>
    <property type="match status" value="1"/>
</dbReference>
<dbReference type="InterPro" id="IPR007848">
    <property type="entry name" value="Small_mtfrase_dom"/>
</dbReference>
<dbReference type="OrthoDB" id="406152at2759"/>
<evidence type="ECO:0000256" key="2">
    <source>
        <dbReference type="ARBA" id="ARBA00022603"/>
    </source>
</evidence>
<evidence type="ECO:0000259" key="5">
    <source>
        <dbReference type="Pfam" id="PF05175"/>
    </source>
</evidence>